<evidence type="ECO:0000256" key="8">
    <source>
        <dbReference type="ARBA" id="ARBA00025979"/>
    </source>
</evidence>
<evidence type="ECO:0000313" key="14">
    <source>
        <dbReference type="Proteomes" id="UP000028545"/>
    </source>
</evidence>
<dbReference type="GO" id="GO:0005634">
    <property type="term" value="C:nucleus"/>
    <property type="evidence" value="ECO:0007669"/>
    <property type="project" value="TreeGrafter"/>
</dbReference>
<dbReference type="PROSITE" id="PS00889">
    <property type="entry name" value="CNMP_BINDING_2"/>
    <property type="match status" value="2"/>
</dbReference>
<feature type="region of interest" description="Disordered" evidence="11">
    <location>
        <begin position="132"/>
        <end position="239"/>
    </location>
</feature>
<evidence type="ECO:0000256" key="7">
    <source>
        <dbReference type="ARBA" id="ARBA00023149"/>
    </source>
</evidence>
<dbReference type="EMBL" id="JOWA01000176">
    <property type="protein sequence ID" value="KEZ38640.1"/>
    <property type="molecule type" value="Genomic_DNA"/>
</dbReference>
<feature type="binding site" evidence="10">
    <location>
        <position position="454"/>
    </location>
    <ligand>
        <name>3',5'-cyclic AMP</name>
        <dbReference type="ChEBI" id="CHEBI:58165"/>
        <label>2</label>
    </ligand>
</feature>
<name>A0A084FU78_PSEDA</name>
<protein>
    <recommendedName>
        <fullName evidence="2 9">cAMP-dependent protein kinase regulatory subunit</fullName>
    </recommendedName>
</protein>
<evidence type="ECO:0000256" key="9">
    <source>
        <dbReference type="PIRNR" id="PIRNR000548"/>
    </source>
</evidence>
<proteinExistence type="inferred from homology"/>
<dbReference type="InterPro" id="IPR050503">
    <property type="entry name" value="cAMP-dep_PK_reg_su-like"/>
</dbReference>
<evidence type="ECO:0000256" key="3">
    <source>
        <dbReference type="ARBA" id="ARBA00022553"/>
    </source>
</evidence>
<evidence type="ECO:0000256" key="11">
    <source>
        <dbReference type="SAM" id="MobiDB-lite"/>
    </source>
</evidence>
<dbReference type="SUPFAM" id="SSF47391">
    <property type="entry name" value="Dimerization-anchoring domain of cAMP-dependent PK regulatory subunit"/>
    <property type="match status" value="1"/>
</dbReference>
<dbReference type="Gene3D" id="2.60.120.10">
    <property type="entry name" value="Jelly Rolls"/>
    <property type="match status" value="2"/>
</dbReference>
<dbReference type="CDD" id="cd00038">
    <property type="entry name" value="CAP_ED"/>
    <property type="match status" value="2"/>
</dbReference>
<dbReference type="Gene3D" id="1.20.890.10">
    <property type="entry name" value="cAMP-dependent protein kinase regulatory subunit, dimerization-anchoring domain"/>
    <property type="match status" value="1"/>
</dbReference>
<keyword evidence="3" id="KW-0597">Phosphoprotein</keyword>
<dbReference type="PROSITE" id="PS50042">
    <property type="entry name" value="CNMP_BINDING_3"/>
    <property type="match status" value="2"/>
</dbReference>
<accession>A0A084FU78</accession>
<dbReference type="VEuPathDB" id="FungiDB:SAPIO_CDS10648"/>
<gene>
    <name evidence="13" type="ORF">SAPIO_CDS10648</name>
</gene>
<dbReference type="HOGENOM" id="CLU_018310_0_1_1"/>
<feature type="binding site" evidence="10">
    <location>
        <position position="342"/>
    </location>
    <ligand>
        <name>3',5'-cyclic AMP</name>
        <dbReference type="ChEBI" id="CHEBI:58165"/>
        <label>1</label>
    </ligand>
</feature>
<dbReference type="OMA" id="IASCHSM"/>
<dbReference type="InterPro" id="IPR018488">
    <property type="entry name" value="cNMP-bd_CS"/>
</dbReference>
<dbReference type="Proteomes" id="UP000028545">
    <property type="component" value="Unassembled WGS sequence"/>
</dbReference>
<dbReference type="InterPro" id="IPR012198">
    <property type="entry name" value="cAMP_dep_PK_reg_su"/>
</dbReference>
<evidence type="ECO:0000256" key="2">
    <source>
        <dbReference type="ARBA" id="ARBA00020355"/>
    </source>
</evidence>
<sequence>MDRQPVTYQHIIARLEEDLIRDQPPDVIQFCADYFARLLATQRASRPSSLNRGQLLPSTTATVFTSTSLLPETLYQPTRRFVRKVALDSVRFVREPQESRLRQSDQPDVAREQLHRKIASCHSMSAPFASGVNPFAGGEGSKPTVSSPGMQRVVEEDEDDTGASSATPSFGHGGASLFSTPFNTDSSADTLGPEFRHMPNPESYPAQYNFARRTSVSAESLKPSADTDDNWSPPNHQKTPEQLERLQNALKDNFLFAHLDEEQYSQVLGALVEKPIPAKDIRVIVQGDVGDYFYIVEKGIFEVYVHPSGSVQPGPSGLGDHVGTIKAGGSFGELALMYNAPRAATIVSASPASTLWALDRVTFRKILLESSFARRRMYEHFLAEVPLLSSLTPYERSKIADALESSKFAAGESIIREGDQGSTFYLMVSGQADAYKSNEEGVVKHYEKGDFFGELALLNDKPRAATVIATTDVKVAVLGKSAFQRMLGPVESIMRRTKYVGVKSGVEEMDPLQKD</sequence>
<dbReference type="GO" id="GO:0034236">
    <property type="term" value="F:protein kinase A catalytic subunit binding"/>
    <property type="evidence" value="ECO:0007669"/>
    <property type="project" value="TreeGrafter"/>
</dbReference>
<evidence type="ECO:0000256" key="10">
    <source>
        <dbReference type="PIRSR" id="PIRSR000548-1"/>
    </source>
</evidence>
<keyword evidence="13" id="KW-0808">Transferase</keyword>
<keyword evidence="7 9" id="KW-0114">cAMP</keyword>
<dbReference type="GO" id="GO:0030552">
    <property type="term" value="F:cAMP binding"/>
    <property type="evidence" value="ECO:0007669"/>
    <property type="project" value="UniProtKB-KW"/>
</dbReference>
<comment type="subunit">
    <text evidence="8 9">Tetramer, composed of 2 regulatory (R) and 2 catalytic (C) subunits. In the presence of cAMP it dissociates into 2 active monomeric C subunits and an R dimer.</text>
</comment>
<keyword evidence="4 9" id="KW-0116">cAMP-binding</keyword>
<feature type="domain" description="Cyclic nucleotide-binding" evidence="12">
    <location>
        <begin position="255"/>
        <end position="384"/>
    </location>
</feature>
<dbReference type="SUPFAM" id="SSF51206">
    <property type="entry name" value="cAMP-binding domain-like"/>
    <property type="match status" value="2"/>
</dbReference>
<dbReference type="SMART" id="SM00100">
    <property type="entry name" value="cNMP"/>
    <property type="match status" value="2"/>
</dbReference>
<dbReference type="Pfam" id="PF00027">
    <property type="entry name" value="cNMP_binding"/>
    <property type="match status" value="2"/>
</dbReference>
<dbReference type="PROSITE" id="PS00888">
    <property type="entry name" value="CNMP_BINDING_1"/>
    <property type="match status" value="2"/>
</dbReference>
<dbReference type="GO" id="GO:0004862">
    <property type="term" value="F:cAMP-dependent protein kinase inhibitor activity"/>
    <property type="evidence" value="ECO:0007669"/>
    <property type="project" value="TreeGrafter"/>
</dbReference>
<feature type="domain" description="Cyclic nucleotide-binding" evidence="12">
    <location>
        <begin position="387"/>
        <end position="496"/>
    </location>
</feature>
<dbReference type="OrthoDB" id="417078at2759"/>
<dbReference type="PANTHER" id="PTHR11635">
    <property type="entry name" value="CAMP-DEPENDENT PROTEIN KINASE REGULATORY CHAIN"/>
    <property type="match status" value="1"/>
</dbReference>
<feature type="binding site" evidence="10">
    <location>
        <position position="333"/>
    </location>
    <ligand>
        <name>3',5'-cyclic AMP</name>
        <dbReference type="ChEBI" id="CHEBI:58165"/>
        <label>1</label>
    </ligand>
</feature>
<dbReference type="GeneID" id="27719865"/>
<feature type="binding site" evidence="10">
    <location>
        <position position="463"/>
    </location>
    <ligand>
        <name>3',5'-cyclic AMP</name>
        <dbReference type="ChEBI" id="CHEBI:58165"/>
        <label>2</label>
    </ligand>
</feature>
<evidence type="ECO:0000256" key="1">
    <source>
        <dbReference type="ARBA" id="ARBA00005753"/>
    </source>
</evidence>
<dbReference type="KEGG" id="sapo:SAPIO_CDS10648"/>
<evidence type="ECO:0000259" key="12">
    <source>
        <dbReference type="PROSITE" id="PS50042"/>
    </source>
</evidence>
<feature type="compositionally biased region" description="Polar residues" evidence="11">
    <location>
        <begin position="177"/>
        <end position="189"/>
    </location>
</feature>
<dbReference type="FunFam" id="2.60.120.10:FF:000039">
    <property type="entry name" value="cAMP-dependent protein kinase regulatory subunit"/>
    <property type="match status" value="1"/>
</dbReference>
<dbReference type="GO" id="GO:0005952">
    <property type="term" value="C:cAMP-dependent protein kinase complex"/>
    <property type="evidence" value="ECO:0007669"/>
    <property type="project" value="InterPro"/>
</dbReference>
<evidence type="ECO:0000256" key="4">
    <source>
        <dbReference type="ARBA" id="ARBA00022566"/>
    </source>
</evidence>
<dbReference type="PANTHER" id="PTHR11635:SF152">
    <property type="entry name" value="CAMP-DEPENDENT PROTEIN KINASE TYPE I REGULATORY SUBUNIT-RELATED"/>
    <property type="match status" value="1"/>
</dbReference>
<dbReference type="GO" id="GO:0016301">
    <property type="term" value="F:kinase activity"/>
    <property type="evidence" value="ECO:0007669"/>
    <property type="project" value="UniProtKB-KW"/>
</dbReference>
<dbReference type="InterPro" id="IPR014710">
    <property type="entry name" value="RmlC-like_jellyroll"/>
</dbReference>
<dbReference type="FunFam" id="2.60.120.10:FF:000006">
    <property type="entry name" value="cAMP-dependent protein kinase type I-alpha regulatory subunit"/>
    <property type="match status" value="1"/>
</dbReference>
<reference evidence="13 14" key="1">
    <citation type="journal article" date="2014" name="Genome Announc.">
        <title>Draft genome sequence of the pathogenic fungus Scedosporium apiospermum.</title>
        <authorList>
            <person name="Vandeputte P."/>
            <person name="Ghamrawi S."/>
            <person name="Rechenmann M."/>
            <person name="Iltis A."/>
            <person name="Giraud S."/>
            <person name="Fleury M."/>
            <person name="Thornton C."/>
            <person name="Delhaes L."/>
            <person name="Meyer W."/>
            <person name="Papon N."/>
            <person name="Bouchara J.P."/>
        </authorList>
    </citation>
    <scope>NUCLEOTIDE SEQUENCE [LARGE SCALE GENOMIC DNA]</scope>
    <source>
        <strain evidence="13 14">IHEM 14462</strain>
    </source>
</reference>
<dbReference type="InterPro" id="IPR003117">
    <property type="entry name" value="cAMP_dep_PK_reg_su_I/II_a/b"/>
</dbReference>
<comment type="similarity">
    <text evidence="1 9">Belongs to the cAMP-dependent kinase regulatory chain family.</text>
</comment>
<dbReference type="InterPro" id="IPR018490">
    <property type="entry name" value="cNMP-bd_dom_sf"/>
</dbReference>
<dbReference type="PIRSF" id="PIRSF000548">
    <property type="entry name" value="PK_regulatory"/>
    <property type="match status" value="1"/>
</dbReference>
<dbReference type="CDD" id="cd12098">
    <property type="entry name" value="DD_R_ScPKA-like"/>
    <property type="match status" value="1"/>
</dbReference>
<dbReference type="InterPro" id="IPR000595">
    <property type="entry name" value="cNMP-bd_dom"/>
</dbReference>
<dbReference type="GO" id="GO:0033554">
    <property type="term" value="P:cellular response to stress"/>
    <property type="evidence" value="ECO:0007669"/>
    <property type="project" value="UniProtKB-ARBA"/>
</dbReference>
<evidence type="ECO:0000313" key="13">
    <source>
        <dbReference type="EMBL" id="KEZ38640.1"/>
    </source>
</evidence>
<dbReference type="RefSeq" id="XP_016638439.1">
    <property type="nucleotide sequence ID" value="XM_016784202.1"/>
</dbReference>
<comment type="caution">
    <text evidence="13">The sequence shown here is derived from an EMBL/GenBank/DDBJ whole genome shotgun (WGS) entry which is preliminary data.</text>
</comment>
<organism evidence="13 14">
    <name type="scientific">Pseudallescheria apiosperma</name>
    <name type="common">Scedosporium apiospermum</name>
    <dbReference type="NCBI Taxonomy" id="563466"/>
    <lineage>
        <taxon>Eukaryota</taxon>
        <taxon>Fungi</taxon>
        <taxon>Dikarya</taxon>
        <taxon>Ascomycota</taxon>
        <taxon>Pezizomycotina</taxon>
        <taxon>Sordariomycetes</taxon>
        <taxon>Hypocreomycetidae</taxon>
        <taxon>Microascales</taxon>
        <taxon>Microascaceae</taxon>
        <taxon>Scedosporium</taxon>
    </lineage>
</organism>
<dbReference type="Pfam" id="PF02197">
    <property type="entry name" value="RIIa"/>
    <property type="match status" value="1"/>
</dbReference>
<dbReference type="AlphaFoldDB" id="A0A084FU78"/>
<dbReference type="GO" id="GO:0005829">
    <property type="term" value="C:cytosol"/>
    <property type="evidence" value="ECO:0007669"/>
    <property type="project" value="TreeGrafter"/>
</dbReference>
<keyword evidence="6 9" id="KW-0547">Nucleotide-binding</keyword>
<keyword evidence="5" id="KW-0677">Repeat</keyword>
<evidence type="ECO:0000256" key="6">
    <source>
        <dbReference type="ARBA" id="ARBA00022741"/>
    </source>
</evidence>
<keyword evidence="14" id="KW-1185">Reference proteome</keyword>
<dbReference type="PRINTS" id="PR00103">
    <property type="entry name" value="CAMPKINASE"/>
</dbReference>
<evidence type="ECO:0000256" key="5">
    <source>
        <dbReference type="ARBA" id="ARBA00022737"/>
    </source>
</evidence>
<keyword evidence="13" id="KW-0418">Kinase</keyword>
<dbReference type="SMART" id="SM00394">
    <property type="entry name" value="RIIa"/>
    <property type="match status" value="1"/>
</dbReference>